<reference evidence="4" key="1">
    <citation type="journal article" date="2023" name="Mol. Phylogenet. Evol.">
        <title>Genome-scale phylogeny and comparative genomics of the fungal order Sordariales.</title>
        <authorList>
            <person name="Hensen N."/>
            <person name="Bonometti L."/>
            <person name="Westerberg I."/>
            <person name="Brannstrom I.O."/>
            <person name="Guillou S."/>
            <person name="Cros-Aarteil S."/>
            <person name="Calhoun S."/>
            <person name="Haridas S."/>
            <person name="Kuo A."/>
            <person name="Mondo S."/>
            <person name="Pangilinan J."/>
            <person name="Riley R."/>
            <person name="LaButti K."/>
            <person name="Andreopoulos B."/>
            <person name="Lipzen A."/>
            <person name="Chen C."/>
            <person name="Yan M."/>
            <person name="Daum C."/>
            <person name="Ng V."/>
            <person name="Clum A."/>
            <person name="Steindorff A."/>
            <person name="Ohm R.A."/>
            <person name="Martin F."/>
            <person name="Silar P."/>
            <person name="Natvig D.O."/>
            <person name="Lalanne C."/>
            <person name="Gautier V."/>
            <person name="Ament-Velasquez S.L."/>
            <person name="Kruys A."/>
            <person name="Hutchinson M.I."/>
            <person name="Powell A.J."/>
            <person name="Barry K."/>
            <person name="Miller A.N."/>
            <person name="Grigoriev I.V."/>
            <person name="Debuchy R."/>
            <person name="Gladieux P."/>
            <person name="Hiltunen Thoren M."/>
            <person name="Johannesson H."/>
        </authorList>
    </citation>
    <scope>NUCLEOTIDE SEQUENCE [LARGE SCALE GENOMIC DNA]</scope>
    <source>
        <strain evidence="4">CBS 284.82</strain>
    </source>
</reference>
<accession>A0AAN6SS45</accession>
<dbReference type="Proteomes" id="UP001303115">
    <property type="component" value="Unassembled WGS sequence"/>
</dbReference>
<evidence type="ECO:0000256" key="2">
    <source>
        <dbReference type="SAM" id="MobiDB-lite"/>
    </source>
</evidence>
<feature type="compositionally biased region" description="Basic and acidic residues" evidence="2">
    <location>
        <begin position="351"/>
        <end position="364"/>
    </location>
</feature>
<feature type="coiled-coil region" evidence="1">
    <location>
        <begin position="251"/>
        <end position="296"/>
    </location>
</feature>
<feature type="compositionally biased region" description="Polar residues" evidence="2">
    <location>
        <begin position="457"/>
        <end position="470"/>
    </location>
</feature>
<comment type="caution">
    <text evidence="3">The sequence shown here is derived from an EMBL/GenBank/DDBJ whole genome shotgun (WGS) entry which is preliminary data.</text>
</comment>
<feature type="region of interest" description="Disordered" evidence="2">
    <location>
        <begin position="441"/>
        <end position="497"/>
    </location>
</feature>
<feature type="compositionally biased region" description="Polar residues" evidence="2">
    <location>
        <begin position="212"/>
        <end position="223"/>
    </location>
</feature>
<dbReference type="EMBL" id="MU854380">
    <property type="protein sequence ID" value="KAK4040295.1"/>
    <property type="molecule type" value="Genomic_DNA"/>
</dbReference>
<sequence>MASAVKKPPATGRETPTGTPQRPTPRASTPSSATSPGGAAGVARTRSTRTGTPVSARAAAHQRRESMLSNGTTVNGKGAGSPDIEREEAMRAETVAIIDDLRERLAQAESGYETHKRQAEVLQSKLDDALKEQAKLEERVHESDEQIEALTNEKREAARQIREMETIYEAERSAMMKEKDEMANREEEMQTVIQRLKDSLAQRNLDEDRPTRQSVNSSPSIDSGSFAPPSSIHRSDSRNNSKLLLQKDKVIESLKLDLAEAQIKLVESQNQGGGRLQEVERQLMEARVANARLMEDNESYQLLLQDRTLKGDFATNDFSYSASASANQDALAALEGRASGTSLADELSGANDDHAPEHDPETQRRLEAELKSAKDQNKALTLYINKIIERLLQHQGFEHILDQSSDFKAAPDTNKDLPPPPPPKTATGPSLLQRAKSMAIGGNAAPRPKPRPMTFMPSANQSSAISNPDTAPSIPIGLTRSASTRRGRPMSEQYTSVPGAASIVNAMYKGPSATDGPLSPSLRSSQTFFLPQGAGNRTSSSGGATPTNNTTTMTGGSNSSGNFPGMKSETSSTSGDSVSFSTTGGADGGVSTPPSQASPPRSVHHHEKSTTFAGNKPRPLRLVQENAEATAAANAAKRQSWVGWAASAFGKKEGEGGVNGGVGEVIRE</sequence>
<feature type="region of interest" description="Disordered" evidence="2">
    <location>
        <begin position="407"/>
        <end position="429"/>
    </location>
</feature>
<evidence type="ECO:0000256" key="1">
    <source>
        <dbReference type="SAM" id="Coils"/>
    </source>
</evidence>
<feature type="region of interest" description="Disordered" evidence="2">
    <location>
        <begin position="1"/>
        <end position="86"/>
    </location>
</feature>
<feature type="region of interest" description="Disordered" evidence="2">
    <location>
        <begin position="201"/>
        <end position="240"/>
    </location>
</feature>
<keyword evidence="1" id="KW-0175">Coiled coil</keyword>
<dbReference type="AlphaFoldDB" id="A0AAN6SS45"/>
<gene>
    <name evidence="3" type="ORF">C8A01DRAFT_46364</name>
</gene>
<name>A0AAN6SS45_9PEZI</name>
<feature type="region of interest" description="Disordered" evidence="2">
    <location>
        <begin position="342"/>
        <end position="364"/>
    </location>
</feature>
<feature type="compositionally biased region" description="Low complexity" evidence="2">
    <location>
        <begin position="11"/>
        <end position="37"/>
    </location>
</feature>
<feature type="compositionally biased region" description="Low complexity" evidence="2">
    <location>
        <begin position="538"/>
        <end position="584"/>
    </location>
</feature>
<protein>
    <recommendedName>
        <fullName evidence="5">M protein, serotype 2.1</fullName>
    </recommendedName>
</protein>
<evidence type="ECO:0008006" key="5">
    <source>
        <dbReference type="Google" id="ProtNLM"/>
    </source>
</evidence>
<proteinExistence type="predicted"/>
<evidence type="ECO:0000313" key="3">
    <source>
        <dbReference type="EMBL" id="KAK4040295.1"/>
    </source>
</evidence>
<dbReference type="PANTHER" id="PTHR38120">
    <property type="entry name" value="EXPRESSED PROTEIN"/>
    <property type="match status" value="1"/>
</dbReference>
<feature type="region of interest" description="Disordered" evidence="2">
    <location>
        <begin position="511"/>
        <end position="619"/>
    </location>
</feature>
<feature type="compositionally biased region" description="Basic and acidic residues" evidence="2">
    <location>
        <begin position="201"/>
        <end position="211"/>
    </location>
</feature>
<evidence type="ECO:0000313" key="4">
    <source>
        <dbReference type="Proteomes" id="UP001303115"/>
    </source>
</evidence>
<dbReference type="PANTHER" id="PTHR38120:SF1">
    <property type="entry name" value="M PROTEIN, SEROTYPE 2.1"/>
    <property type="match status" value="1"/>
</dbReference>
<organism evidence="3 4">
    <name type="scientific">Parachaetomium inaequale</name>
    <dbReference type="NCBI Taxonomy" id="2588326"/>
    <lineage>
        <taxon>Eukaryota</taxon>
        <taxon>Fungi</taxon>
        <taxon>Dikarya</taxon>
        <taxon>Ascomycota</taxon>
        <taxon>Pezizomycotina</taxon>
        <taxon>Sordariomycetes</taxon>
        <taxon>Sordariomycetidae</taxon>
        <taxon>Sordariales</taxon>
        <taxon>Chaetomiaceae</taxon>
        <taxon>Parachaetomium</taxon>
    </lineage>
</organism>
<keyword evidence="4" id="KW-1185">Reference proteome</keyword>